<proteinExistence type="predicted"/>
<feature type="region of interest" description="Disordered" evidence="1">
    <location>
        <begin position="1"/>
        <end position="24"/>
    </location>
</feature>
<comment type="caution">
    <text evidence="2">The sequence shown here is derived from an EMBL/GenBank/DDBJ whole genome shotgun (WGS) entry which is preliminary data.</text>
</comment>
<dbReference type="AntiFam" id="ANF00012">
    <property type="entry name" value="tRNA translation"/>
</dbReference>
<dbReference type="AlphaFoldDB" id="A0A7J7QTC7"/>
<gene>
    <name evidence="2" type="ORF">mPipKuh1_008595</name>
</gene>
<dbReference type="Proteomes" id="UP000558488">
    <property type="component" value="Unassembled WGS sequence"/>
</dbReference>
<keyword evidence="3" id="KW-1185">Reference proteome</keyword>
<sequence>MREKHPSAASCTPTPPSTGDVPTTKVHALDQNRIRDPSVPRLMFYPLSHTGFGLFIYFIIFFKSSPGDIFPLIFFLEREGKRERNVDVRETHGWAVSGPGPRAGVQEPATQVRALDRNRTRDPAVRRLTLYPLSHTGQGSGFGHGASAL</sequence>
<reference evidence="2 3" key="1">
    <citation type="journal article" date="2020" name="Nature">
        <title>Six reference-quality genomes reveal evolution of bat adaptations.</title>
        <authorList>
            <person name="Jebb D."/>
            <person name="Huang Z."/>
            <person name="Pippel M."/>
            <person name="Hughes G.M."/>
            <person name="Lavrichenko K."/>
            <person name="Devanna P."/>
            <person name="Winkler S."/>
            <person name="Jermiin L.S."/>
            <person name="Skirmuntt E.C."/>
            <person name="Katzourakis A."/>
            <person name="Burkitt-Gray L."/>
            <person name="Ray D.A."/>
            <person name="Sullivan K.A.M."/>
            <person name="Roscito J.G."/>
            <person name="Kirilenko B.M."/>
            <person name="Davalos L.M."/>
            <person name="Corthals A.P."/>
            <person name="Power M.L."/>
            <person name="Jones G."/>
            <person name="Ransome R.D."/>
            <person name="Dechmann D.K.N."/>
            <person name="Locatelli A.G."/>
            <person name="Puechmaille S.J."/>
            <person name="Fedrigo O."/>
            <person name="Jarvis E.D."/>
            <person name="Hiller M."/>
            <person name="Vernes S.C."/>
            <person name="Myers E.W."/>
            <person name="Teeling E.C."/>
        </authorList>
    </citation>
    <scope>NUCLEOTIDE SEQUENCE [LARGE SCALE GENOMIC DNA]</scope>
    <source>
        <strain evidence="2">MPipKuh1</strain>
        <tissue evidence="2">Flight muscle</tissue>
    </source>
</reference>
<evidence type="ECO:0000313" key="3">
    <source>
        <dbReference type="Proteomes" id="UP000558488"/>
    </source>
</evidence>
<evidence type="ECO:0000256" key="1">
    <source>
        <dbReference type="SAM" id="MobiDB-lite"/>
    </source>
</evidence>
<protein>
    <submittedName>
        <fullName evidence="2">Uncharacterized protein</fullName>
    </submittedName>
</protein>
<dbReference type="EMBL" id="JACAGB010000161">
    <property type="protein sequence ID" value="KAF6267037.1"/>
    <property type="molecule type" value="Genomic_DNA"/>
</dbReference>
<evidence type="ECO:0000313" key="2">
    <source>
        <dbReference type="EMBL" id="KAF6267037.1"/>
    </source>
</evidence>
<organism evidence="2 3">
    <name type="scientific">Pipistrellus kuhlii</name>
    <name type="common">Kuhl's pipistrelle</name>
    <dbReference type="NCBI Taxonomy" id="59472"/>
    <lineage>
        <taxon>Eukaryota</taxon>
        <taxon>Metazoa</taxon>
        <taxon>Chordata</taxon>
        <taxon>Craniata</taxon>
        <taxon>Vertebrata</taxon>
        <taxon>Euteleostomi</taxon>
        <taxon>Mammalia</taxon>
        <taxon>Eutheria</taxon>
        <taxon>Laurasiatheria</taxon>
        <taxon>Chiroptera</taxon>
        <taxon>Yangochiroptera</taxon>
        <taxon>Vespertilionidae</taxon>
        <taxon>Pipistrellus</taxon>
    </lineage>
</organism>
<accession>A0A7J7QTC7</accession>
<name>A0A7J7QTC7_PIPKU</name>